<accession>A0A4P6GE12</accession>
<gene>
    <name evidence="2" type="ORF">CUN61_06575</name>
</gene>
<protein>
    <submittedName>
        <fullName evidence="2">Uncharacterized protein</fullName>
    </submittedName>
</protein>
<organism evidence="2 3">
    <name type="scientific">Pseudomonas arsenicoxydans</name>
    <dbReference type="NCBI Taxonomy" id="702115"/>
    <lineage>
        <taxon>Bacteria</taxon>
        <taxon>Pseudomonadati</taxon>
        <taxon>Pseudomonadota</taxon>
        <taxon>Gammaproteobacteria</taxon>
        <taxon>Pseudomonadales</taxon>
        <taxon>Pseudomonadaceae</taxon>
        <taxon>Pseudomonas</taxon>
    </lineage>
</organism>
<proteinExistence type="predicted"/>
<evidence type="ECO:0000256" key="1">
    <source>
        <dbReference type="SAM" id="MobiDB-lite"/>
    </source>
</evidence>
<sequence>MKKALPTPGNNRTYVAPRRRKRHEPYLIVPTLCVGMPLWTLRVHCDAERHGLRSHADGSTPRRGNDQSVRKPRGICG</sequence>
<feature type="region of interest" description="Disordered" evidence="1">
    <location>
        <begin position="51"/>
        <end position="77"/>
    </location>
</feature>
<dbReference type="Proteomes" id="UP000291121">
    <property type="component" value="Chromosome"/>
</dbReference>
<name>A0A4P6GE12_9PSED</name>
<dbReference type="EMBL" id="CP024767">
    <property type="protein sequence ID" value="QAY83661.1"/>
    <property type="molecule type" value="Genomic_DNA"/>
</dbReference>
<evidence type="ECO:0000313" key="3">
    <source>
        <dbReference type="Proteomes" id="UP000291121"/>
    </source>
</evidence>
<keyword evidence="3" id="KW-1185">Reference proteome</keyword>
<dbReference type="AlphaFoldDB" id="A0A4P6GE12"/>
<evidence type="ECO:0000313" key="2">
    <source>
        <dbReference type="EMBL" id="QAY83661.1"/>
    </source>
</evidence>
<reference evidence="2 3" key="1">
    <citation type="submission" date="2017-11" db="EMBL/GenBank/DDBJ databases">
        <title>Genome sequence of Pseudomonas arsenicoxydans ACM1.</title>
        <authorList>
            <person name="Nascimento F.X."/>
        </authorList>
    </citation>
    <scope>NUCLEOTIDE SEQUENCE [LARGE SCALE GENOMIC DNA]</scope>
    <source>
        <strain evidence="2 3">ACM1</strain>
    </source>
</reference>